<dbReference type="Gene3D" id="1.10.287.1260">
    <property type="match status" value="1"/>
</dbReference>
<feature type="domain" description="Mechanosensitive ion channel MscS" evidence="9">
    <location>
        <begin position="117"/>
        <end position="182"/>
    </location>
</feature>
<evidence type="ECO:0000256" key="1">
    <source>
        <dbReference type="ARBA" id="ARBA00004651"/>
    </source>
</evidence>
<dbReference type="STRING" id="1246626.BleG1_3904"/>
<dbReference type="InterPro" id="IPR045276">
    <property type="entry name" value="YbiO_bact"/>
</dbReference>
<comment type="subcellular location">
    <subcellularLocation>
        <location evidence="1">Cell membrane</location>
        <topology evidence="1">Multi-pass membrane protein</topology>
    </subcellularLocation>
</comment>
<evidence type="ECO:0000256" key="6">
    <source>
        <dbReference type="ARBA" id="ARBA00023136"/>
    </source>
</evidence>
<dbReference type="FunFam" id="1.10.287.1260:FF:000005">
    <property type="entry name" value="Mechanosensitive ion channel family protein"/>
    <property type="match status" value="1"/>
</dbReference>
<sequence>MLDDLWNSTYALLSDTEFWLAVVSTLVKVIVILVLARILLGVLKRVITQILQKREGKYVNVSEQRSKTLTSLLHSVVANVVYFIAILLVLDELGFNLASVLVGAGVLGLAIGFGAQNVVRDVITGFFILYEDQFSVGDYITTGQYTGTVIDFGLRVTKIQDWTGEVNIIPNGHIEDLKNYSKENSYAVVDMRVSYGHDLEKLQQLIMDASLVVYHSNENMIEKPDMLGIQEISESGAVIRVIALCKPVMQWGVEREIRRAILDSFAEKGIDVPYQQVTVHQKEA</sequence>
<gene>
    <name evidence="12" type="ORF">BleG1_3904</name>
</gene>
<dbReference type="RefSeq" id="WP_038484522.1">
    <property type="nucleotide sequence ID" value="NZ_CP003923.1"/>
</dbReference>
<keyword evidence="3" id="KW-1003">Cell membrane</keyword>
<accession>A0A060LYX5</accession>
<dbReference type="InterPro" id="IPR049142">
    <property type="entry name" value="MS_channel_1st"/>
</dbReference>
<dbReference type="Pfam" id="PF21088">
    <property type="entry name" value="MS_channel_1st"/>
    <property type="match status" value="1"/>
</dbReference>
<proteinExistence type="inferred from homology"/>
<dbReference type="Proteomes" id="UP000027142">
    <property type="component" value="Chromosome"/>
</dbReference>
<keyword evidence="6 8" id="KW-0472">Membrane</keyword>
<comment type="similarity">
    <text evidence="2">Belongs to the MscS (TC 1.A.23) family.</text>
</comment>
<evidence type="ECO:0000256" key="8">
    <source>
        <dbReference type="SAM" id="Phobius"/>
    </source>
</evidence>
<evidence type="ECO:0000313" key="13">
    <source>
        <dbReference type="Proteomes" id="UP000027142"/>
    </source>
</evidence>
<dbReference type="HOGENOM" id="CLU_037945_8_2_9"/>
<evidence type="ECO:0000259" key="10">
    <source>
        <dbReference type="Pfam" id="PF21082"/>
    </source>
</evidence>
<dbReference type="InterPro" id="IPR010920">
    <property type="entry name" value="LSM_dom_sf"/>
</dbReference>
<dbReference type="PANTHER" id="PTHR30460">
    <property type="entry name" value="MODERATE CONDUCTANCE MECHANOSENSITIVE CHANNEL YBIO"/>
    <property type="match status" value="1"/>
</dbReference>
<dbReference type="GO" id="GO:0005886">
    <property type="term" value="C:plasma membrane"/>
    <property type="evidence" value="ECO:0007669"/>
    <property type="project" value="UniProtKB-SubCell"/>
</dbReference>
<evidence type="ECO:0000256" key="5">
    <source>
        <dbReference type="ARBA" id="ARBA00022989"/>
    </source>
</evidence>
<dbReference type="Pfam" id="PF00924">
    <property type="entry name" value="MS_channel_2nd"/>
    <property type="match status" value="1"/>
</dbReference>
<dbReference type="FunFam" id="2.30.30.60:FF:000001">
    <property type="entry name" value="MscS Mechanosensitive ion channel"/>
    <property type="match status" value="1"/>
</dbReference>
<dbReference type="Gene3D" id="2.30.30.60">
    <property type="match status" value="1"/>
</dbReference>
<dbReference type="Pfam" id="PF21082">
    <property type="entry name" value="MS_channel_3rd"/>
    <property type="match status" value="1"/>
</dbReference>
<dbReference type="InterPro" id="IPR023408">
    <property type="entry name" value="MscS_beta-dom_sf"/>
</dbReference>
<dbReference type="InterPro" id="IPR011066">
    <property type="entry name" value="MscS_channel_C_sf"/>
</dbReference>
<evidence type="ECO:0000259" key="9">
    <source>
        <dbReference type="Pfam" id="PF00924"/>
    </source>
</evidence>
<evidence type="ECO:0000256" key="2">
    <source>
        <dbReference type="ARBA" id="ARBA00008017"/>
    </source>
</evidence>
<evidence type="ECO:0000256" key="7">
    <source>
        <dbReference type="ARBA" id="ARBA00059688"/>
    </source>
</evidence>
<reference evidence="12 13" key="1">
    <citation type="journal article" date="2014" name="Gene">
        <title>A comparative genomic analysis of the alkalitolerant soil bacterium Bacillus lehensis G1.</title>
        <authorList>
            <person name="Noor Y.M."/>
            <person name="Samsulrizal N.H."/>
            <person name="Jema'on N.A."/>
            <person name="Low K.O."/>
            <person name="Ramli A.N."/>
            <person name="Alias N.I."/>
            <person name="Damis S.I."/>
            <person name="Fuzi S.F."/>
            <person name="Isa M.N."/>
            <person name="Murad A.M."/>
            <person name="Raih M.F."/>
            <person name="Bakar F.D."/>
            <person name="Najimudin N."/>
            <person name="Mahadi N.M."/>
            <person name="Illias R.M."/>
        </authorList>
    </citation>
    <scope>NUCLEOTIDE SEQUENCE [LARGE SCALE GENOMIC DNA]</scope>
    <source>
        <strain evidence="12 13">G1</strain>
    </source>
</reference>
<dbReference type="SUPFAM" id="SSF82861">
    <property type="entry name" value="Mechanosensitive channel protein MscS (YggB), transmembrane region"/>
    <property type="match status" value="1"/>
</dbReference>
<dbReference type="EMBL" id="CP003923">
    <property type="protein sequence ID" value="AIC96451.1"/>
    <property type="molecule type" value="Genomic_DNA"/>
</dbReference>
<dbReference type="KEGG" id="ble:BleG1_3904"/>
<evidence type="ECO:0000313" key="12">
    <source>
        <dbReference type="EMBL" id="AIC96451.1"/>
    </source>
</evidence>
<protein>
    <submittedName>
        <fullName evidence="12">Mechanosensitive ion channel MscS protein</fullName>
    </submittedName>
</protein>
<evidence type="ECO:0000259" key="11">
    <source>
        <dbReference type="Pfam" id="PF21088"/>
    </source>
</evidence>
<dbReference type="PANTHER" id="PTHR30460:SF0">
    <property type="entry name" value="MODERATE CONDUCTANCE MECHANOSENSITIVE CHANNEL YBIO"/>
    <property type="match status" value="1"/>
</dbReference>
<dbReference type="SUPFAM" id="SSF82689">
    <property type="entry name" value="Mechanosensitive channel protein MscS (YggB), C-terminal domain"/>
    <property type="match status" value="1"/>
</dbReference>
<feature type="domain" description="Mechanosensitive ion channel MscS C-terminal" evidence="10">
    <location>
        <begin position="188"/>
        <end position="271"/>
    </location>
</feature>
<keyword evidence="4 8" id="KW-0812">Transmembrane</keyword>
<dbReference type="GO" id="GO:0008381">
    <property type="term" value="F:mechanosensitive monoatomic ion channel activity"/>
    <property type="evidence" value="ECO:0007669"/>
    <property type="project" value="InterPro"/>
</dbReference>
<dbReference type="AlphaFoldDB" id="A0A060LYX5"/>
<feature type="transmembrane region" description="Helical" evidence="8">
    <location>
        <begin position="95"/>
        <end position="115"/>
    </location>
</feature>
<evidence type="ECO:0000256" key="3">
    <source>
        <dbReference type="ARBA" id="ARBA00022475"/>
    </source>
</evidence>
<comment type="function">
    <text evidence="7">May play a role in resistance to osmotic downshock.</text>
</comment>
<evidence type="ECO:0000256" key="4">
    <source>
        <dbReference type="ARBA" id="ARBA00022692"/>
    </source>
</evidence>
<keyword evidence="5 8" id="KW-1133">Transmembrane helix</keyword>
<feature type="domain" description="Mechanosensitive ion channel transmembrane helices 2/3" evidence="11">
    <location>
        <begin position="76"/>
        <end position="116"/>
    </location>
</feature>
<name>A0A060LYX5_9BACI</name>
<dbReference type="OrthoDB" id="9809206at2"/>
<dbReference type="InterPro" id="IPR006685">
    <property type="entry name" value="MscS_channel_2nd"/>
</dbReference>
<dbReference type="SUPFAM" id="SSF50182">
    <property type="entry name" value="Sm-like ribonucleoproteins"/>
    <property type="match status" value="1"/>
</dbReference>
<dbReference type="PATRIC" id="fig|1246626.3.peg.3901"/>
<dbReference type="eggNOG" id="COG0668">
    <property type="taxonomic scope" value="Bacteria"/>
</dbReference>
<keyword evidence="13" id="KW-1185">Reference proteome</keyword>
<organism evidence="12 13">
    <name type="scientific">Shouchella lehensis G1</name>
    <dbReference type="NCBI Taxonomy" id="1246626"/>
    <lineage>
        <taxon>Bacteria</taxon>
        <taxon>Bacillati</taxon>
        <taxon>Bacillota</taxon>
        <taxon>Bacilli</taxon>
        <taxon>Bacillales</taxon>
        <taxon>Bacillaceae</taxon>
        <taxon>Shouchella</taxon>
    </lineage>
</organism>
<feature type="transmembrane region" description="Helical" evidence="8">
    <location>
        <begin position="20"/>
        <end position="47"/>
    </location>
</feature>
<dbReference type="InterPro" id="IPR049278">
    <property type="entry name" value="MS_channel_C"/>
</dbReference>
<dbReference type="Gene3D" id="3.30.70.100">
    <property type="match status" value="1"/>
</dbReference>
<feature type="transmembrane region" description="Helical" evidence="8">
    <location>
        <begin position="68"/>
        <end position="89"/>
    </location>
</feature>
<dbReference type="InterPro" id="IPR011014">
    <property type="entry name" value="MscS_channel_TM-2"/>
</dbReference>